<feature type="non-terminal residue" evidence="2">
    <location>
        <position position="1"/>
    </location>
</feature>
<dbReference type="PANTHER" id="PTHR32063:SF18">
    <property type="entry name" value="CATION EFFLUX SYSTEM PROTEIN"/>
    <property type="match status" value="1"/>
</dbReference>
<dbReference type="GO" id="GO:0005886">
    <property type="term" value="C:plasma membrane"/>
    <property type="evidence" value="ECO:0007669"/>
    <property type="project" value="TreeGrafter"/>
</dbReference>
<feature type="non-terminal residue" evidence="2">
    <location>
        <position position="336"/>
    </location>
</feature>
<dbReference type="Gene3D" id="3.30.70.1430">
    <property type="entry name" value="Multidrug efflux transporter AcrB pore domain"/>
    <property type="match status" value="1"/>
</dbReference>
<keyword evidence="1" id="KW-1133">Transmembrane helix</keyword>
<proteinExistence type="predicted"/>
<dbReference type="GO" id="GO:0042910">
    <property type="term" value="F:xenobiotic transmembrane transporter activity"/>
    <property type="evidence" value="ECO:0007669"/>
    <property type="project" value="TreeGrafter"/>
</dbReference>
<dbReference type="Gene3D" id="3.30.70.1440">
    <property type="entry name" value="Multidrug efflux transporter AcrB pore domain"/>
    <property type="match status" value="1"/>
</dbReference>
<comment type="caution">
    <text evidence="2">The sequence shown here is derived from an EMBL/GenBank/DDBJ whole genome shotgun (WGS) entry which is preliminary data.</text>
</comment>
<reference evidence="2" key="1">
    <citation type="journal article" date="2015" name="Nature">
        <title>Complex archaea that bridge the gap between prokaryotes and eukaryotes.</title>
        <authorList>
            <person name="Spang A."/>
            <person name="Saw J.H."/>
            <person name="Jorgensen S.L."/>
            <person name="Zaremba-Niedzwiedzka K."/>
            <person name="Martijn J."/>
            <person name="Lind A.E."/>
            <person name="van Eijk R."/>
            <person name="Schleper C."/>
            <person name="Guy L."/>
            <person name="Ettema T.J."/>
        </authorList>
    </citation>
    <scope>NUCLEOTIDE SEQUENCE</scope>
</reference>
<dbReference type="SUPFAM" id="SSF82866">
    <property type="entry name" value="Multidrug efflux transporter AcrB transmembrane domain"/>
    <property type="match status" value="1"/>
</dbReference>
<dbReference type="SUPFAM" id="SSF82714">
    <property type="entry name" value="Multidrug efflux transporter AcrB TolC docking domain, DN and DC subdomains"/>
    <property type="match status" value="1"/>
</dbReference>
<dbReference type="EMBL" id="LAZR01069232">
    <property type="protein sequence ID" value="KKK48123.1"/>
    <property type="molecule type" value="Genomic_DNA"/>
</dbReference>
<dbReference type="Gene3D" id="1.20.1640.10">
    <property type="entry name" value="Multidrug efflux transporter AcrB transmembrane domain"/>
    <property type="match status" value="1"/>
</dbReference>
<dbReference type="AlphaFoldDB" id="A0A0F8VUU4"/>
<gene>
    <name evidence="2" type="ORF">LCGC14_3148300</name>
</gene>
<name>A0A0F8VUU4_9ZZZZ</name>
<keyword evidence="1" id="KW-0812">Transmembrane</keyword>
<dbReference type="PANTHER" id="PTHR32063">
    <property type="match status" value="1"/>
</dbReference>
<dbReference type="Gene3D" id="3.30.2090.10">
    <property type="entry name" value="Multidrug efflux transporter AcrB TolC docking domain, DN and DC subdomains"/>
    <property type="match status" value="1"/>
</dbReference>
<dbReference type="InterPro" id="IPR001036">
    <property type="entry name" value="Acrflvin-R"/>
</dbReference>
<protein>
    <submittedName>
        <fullName evidence="2">Uncharacterized protein</fullName>
    </submittedName>
</protein>
<accession>A0A0F8VUU4</accession>
<dbReference type="InterPro" id="IPR027463">
    <property type="entry name" value="AcrB_DN_DC_subdom"/>
</dbReference>
<dbReference type="Pfam" id="PF00873">
    <property type="entry name" value="ACR_tran"/>
    <property type="match status" value="1"/>
</dbReference>
<feature type="transmembrane region" description="Helical" evidence="1">
    <location>
        <begin position="307"/>
        <end position="326"/>
    </location>
</feature>
<keyword evidence="1" id="KW-0472">Membrane</keyword>
<evidence type="ECO:0000256" key="1">
    <source>
        <dbReference type="SAM" id="Phobius"/>
    </source>
</evidence>
<organism evidence="2">
    <name type="scientific">marine sediment metagenome</name>
    <dbReference type="NCBI Taxonomy" id="412755"/>
    <lineage>
        <taxon>unclassified sequences</taxon>
        <taxon>metagenomes</taxon>
        <taxon>ecological metagenomes</taxon>
    </lineage>
</organism>
<evidence type="ECO:0000313" key="2">
    <source>
        <dbReference type="EMBL" id="KKK48123.1"/>
    </source>
</evidence>
<sequence>PAINKAEFKMDYFLPQGSDIKALESDIKEMEDFLLSREDVQNVSISLGAAPLRYYLATVAWSPRPHYANLLIETNDFSSADSLMGIFKNYVESNFPDGLSIFYKFKVSPYPDAILEATFQGPDEKVLRNLANQAKEIMRADPLVENVRDGWGERTLKFEPLYSQNKGRIANVTRTEMASALQRVTDGQQVGTYREKDWVMPILLKDVNYDYYDYSNIGGLPIMSSTGETVPLEQITDGLDMSWEEGVITKYNRELCLAAQCDPVPGVGNKEIESRLMHLIEDIPLPPGYSLWWDGIYEDQTLSSEAIMSQMPIAIILILSILMLLFRDIRKTLIVI</sequence>